<reference evidence="1" key="1">
    <citation type="submission" date="2020-05" db="EMBL/GenBank/DDBJ databases">
        <title>Mycena genomes resolve the evolution of fungal bioluminescence.</title>
        <authorList>
            <person name="Tsai I.J."/>
        </authorList>
    </citation>
    <scope>NUCLEOTIDE SEQUENCE</scope>
    <source>
        <strain evidence="1">CCC161011</strain>
    </source>
</reference>
<evidence type="ECO:0000313" key="1">
    <source>
        <dbReference type="EMBL" id="KAF7361807.1"/>
    </source>
</evidence>
<comment type="caution">
    <text evidence="1">The sequence shown here is derived from an EMBL/GenBank/DDBJ whole genome shotgun (WGS) entry which is preliminary data.</text>
</comment>
<sequence>MAFKWMALVYCFLSLIFTSTSLYKYLYLDDAVRVSAGKEIVASATAFLSAEQRLSRLSPYLPHLGGSREFEPYVLLPPSPSDGITACLWSTDDGDASLHSLVSWASQWTGPISLVMVTATRPHSVSHQQLLQRLKSFRDHPSLSRLSLHLVHAMGDQHSPSAYLNLARLFATSRTVMLFPANLLNALPSDFYSTLSSRIAHPPRKPALVTTTVTSAFSIPDLTPVILPQNYPLWCTERAFLASRALDWDDCIWQLWLEEYGLGQVNITFAVNTENLASGAVEPASLTRLRNNMSGKYRAELCEVAIRRLSTADTRMSKSAKRRTQWVKSFCHQTENAVKK</sequence>
<dbReference type="Proteomes" id="UP000620124">
    <property type="component" value="Unassembled WGS sequence"/>
</dbReference>
<gene>
    <name evidence="1" type="ORF">MVEN_00524900</name>
</gene>
<dbReference type="AlphaFoldDB" id="A0A8H6YNB3"/>
<name>A0A8H6YNB3_9AGAR</name>
<dbReference type="OrthoDB" id="3056235at2759"/>
<dbReference type="EMBL" id="JACAZI010000004">
    <property type="protein sequence ID" value="KAF7361807.1"/>
    <property type="molecule type" value="Genomic_DNA"/>
</dbReference>
<proteinExistence type="predicted"/>
<protein>
    <submittedName>
        <fullName evidence="1">Uncharacterized protein</fullName>
    </submittedName>
</protein>
<accession>A0A8H6YNB3</accession>
<organism evidence="1 2">
    <name type="scientific">Mycena venus</name>
    <dbReference type="NCBI Taxonomy" id="2733690"/>
    <lineage>
        <taxon>Eukaryota</taxon>
        <taxon>Fungi</taxon>
        <taxon>Dikarya</taxon>
        <taxon>Basidiomycota</taxon>
        <taxon>Agaricomycotina</taxon>
        <taxon>Agaricomycetes</taxon>
        <taxon>Agaricomycetidae</taxon>
        <taxon>Agaricales</taxon>
        <taxon>Marasmiineae</taxon>
        <taxon>Mycenaceae</taxon>
        <taxon>Mycena</taxon>
    </lineage>
</organism>
<keyword evidence="2" id="KW-1185">Reference proteome</keyword>
<evidence type="ECO:0000313" key="2">
    <source>
        <dbReference type="Proteomes" id="UP000620124"/>
    </source>
</evidence>